<keyword evidence="2" id="KW-1185">Reference proteome</keyword>
<dbReference type="AlphaFoldDB" id="A0AAD5N343"/>
<organism evidence="1 2">
    <name type="scientific">Parelaphostrongylus tenuis</name>
    <name type="common">Meningeal worm</name>
    <dbReference type="NCBI Taxonomy" id="148309"/>
    <lineage>
        <taxon>Eukaryota</taxon>
        <taxon>Metazoa</taxon>
        <taxon>Ecdysozoa</taxon>
        <taxon>Nematoda</taxon>
        <taxon>Chromadorea</taxon>
        <taxon>Rhabditida</taxon>
        <taxon>Rhabditina</taxon>
        <taxon>Rhabditomorpha</taxon>
        <taxon>Strongyloidea</taxon>
        <taxon>Metastrongylidae</taxon>
        <taxon>Parelaphostrongylus</taxon>
    </lineage>
</organism>
<name>A0AAD5N343_PARTN</name>
<gene>
    <name evidence="1" type="ORF">KIN20_018004</name>
</gene>
<accession>A0AAD5N343</accession>
<dbReference type="EMBL" id="JAHQIW010003596">
    <property type="protein sequence ID" value="KAJ1359311.1"/>
    <property type="molecule type" value="Genomic_DNA"/>
</dbReference>
<protein>
    <submittedName>
        <fullName evidence="1">Uncharacterized protein</fullName>
    </submittedName>
</protein>
<proteinExistence type="predicted"/>
<reference evidence="1" key="1">
    <citation type="submission" date="2021-06" db="EMBL/GenBank/DDBJ databases">
        <title>Parelaphostrongylus tenuis whole genome reference sequence.</title>
        <authorList>
            <person name="Garwood T.J."/>
            <person name="Larsen P.A."/>
            <person name="Fountain-Jones N.M."/>
            <person name="Garbe J.R."/>
            <person name="Macchietto M.G."/>
            <person name="Kania S.A."/>
            <person name="Gerhold R.W."/>
            <person name="Richards J.E."/>
            <person name="Wolf T.M."/>
        </authorList>
    </citation>
    <scope>NUCLEOTIDE SEQUENCE</scope>
    <source>
        <strain evidence="1">MNPRO001-30</strain>
        <tissue evidence="1">Meninges</tissue>
    </source>
</reference>
<dbReference type="Proteomes" id="UP001196413">
    <property type="component" value="Unassembled WGS sequence"/>
</dbReference>
<evidence type="ECO:0000313" key="1">
    <source>
        <dbReference type="EMBL" id="KAJ1359311.1"/>
    </source>
</evidence>
<comment type="caution">
    <text evidence="1">The sequence shown here is derived from an EMBL/GenBank/DDBJ whole genome shotgun (WGS) entry which is preliminary data.</text>
</comment>
<evidence type="ECO:0000313" key="2">
    <source>
        <dbReference type="Proteomes" id="UP001196413"/>
    </source>
</evidence>
<sequence length="60" mass="6452">MAGSHDSEIMKNEWWVNGDLGGVLVAGAPARRAYVTIRTRIAGPDAFETSRQKAGPPVKD</sequence>